<feature type="non-terminal residue" evidence="1">
    <location>
        <position position="1"/>
    </location>
</feature>
<dbReference type="SUPFAM" id="SSF82185">
    <property type="entry name" value="Histone H3 K4-specific methyltransferase SET7/9 N-terminal domain"/>
    <property type="match status" value="1"/>
</dbReference>
<accession>A0A382M9K0</accession>
<protein>
    <recommendedName>
        <fullName evidence="2">Toxin-antitoxin system YwqK family antitoxin</fullName>
    </recommendedName>
</protein>
<evidence type="ECO:0008006" key="2">
    <source>
        <dbReference type="Google" id="ProtNLM"/>
    </source>
</evidence>
<sequence length="220" mass="25280">VELDIKKTLIAIVCLILFYGCAVKQKVIGVKKSIKKEILFFGHDAVLNPIDAKELIEKDGQMYKPKSLTDIFGQDELFMGMAISYFKSGGKESRGTYRYGKKDGNWIYWHEGFGKASAGAYLNGEKSGNWIYWHENTGIASAGAYLNDKKDGYWTYWYEVSGKNIVESEGTYKLGNRDGNWTYWYPNGEKKERGSFKHRERVGKWSYYNKDGSLDIVIQY</sequence>
<reference evidence="1" key="1">
    <citation type="submission" date="2018-05" db="EMBL/GenBank/DDBJ databases">
        <authorList>
            <person name="Lanie J.A."/>
            <person name="Ng W.-L."/>
            <person name="Kazmierczak K.M."/>
            <person name="Andrzejewski T.M."/>
            <person name="Davidsen T.M."/>
            <person name="Wayne K.J."/>
            <person name="Tettelin H."/>
            <person name="Glass J.I."/>
            <person name="Rusch D."/>
            <person name="Podicherti R."/>
            <person name="Tsui H.-C.T."/>
            <person name="Winkler M.E."/>
        </authorList>
    </citation>
    <scope>NUCLEOTIDE SEQUENCE</scope>
</reference>
<name>A0A382M9K0_9ZZZZ</name>
<dbReference type="PANTHER" id="PTHR33706">
    <property type="entry name" value="MORN VARIANT REPEAT PROTEIN"/>
    <property type="match status" value="1"/>
</dbReference>
<dbReference type="PANTHER" id="PTHR33706:SF1">
    <property type="entry name" value="TPR REPEAT PROTEIN"/>
    <property type="match status" value="1"/>
</dbReference>
<proteinExistence type="predicted"/>
<evidence type="ECO:0000313" key="1">
    <source>
        <dbReference type="EMBL" id="SVC44715.1"/>
    </source>
</evidence>
<dbReference type="AlphaFoldDB" id="A0A382M9K0"/>
<dbReference type="EMBL" id="UINC01091729">
    <property type="protein sequence ID" value="SVC44715.1"/>
    <property type="molecule type" value="Genomic_DNA"/>
</dbReference>
<gene>
    <name evidence="1" type="ORF">METZ01_LOCUS297569</name>
</gene>
<dbReference type="Gene3D" id="2.20.110.10">
    <property type="entry name" value="Histone H3 K4-specific methyltransferase SET7/9 N-terminal domain"/>
    <property type="match status" value="2"/>
</dbReference>
<organism evidence="1">
    <name type="scientific">marine metagenome</name>
    <dbReference type="NCBI Taxonomy" id="408172"/>
    <lineage>
        <taxon>unclassified sequences</taxon>
        <taxon>metagenomes</taxon>
        <taxon>ecological metagenomes</taxon>
    </lineage>
</organism>